<dbReference type="PANTHER" id="PTHR32322">
    <property type="entry name" value="INNER MEMBRANE TRANSPORTER"/>
    <property type="match status" value="1"/>
</dbReference>
<evidence type="ECO:0000256" key="2">
    <source>
        <dbReference type="ARBA" id="ARBA00007362"/>
    </source>
</evidence>
<evidence type="ECO:0000256" key="3">
    <source>
        <dbReference type="ARBA" id="ARBA00022692"/>
    </source>
</evidence>
<evidence type="ECO:0000313" key="9">
    <source>
        <dbReference type="Proteomes" id="UP000192582"/>
    </source>
</evidence>
<evidence type="ECO:0000259" key="7">
    <source>
        <dbReference type="Pfam" id="PF00892"/>
    </source>
</evidence>
<feature type="transmembrane region" description="Helical" evidence="6">
    <location>
        <begin position="92"/>
        <end position="113"/>
    </location>
</feature>
<comment type="subcellular location">
    <subcellularLocation>
        <location evidence="1">Membrane</location>
        <topology evidence="1">Multi-pass membrane protein</topology>
    </subcellularLocation>
</comment>
<name>A0A1W1VAP4_9DEIO</name>
<feature type="transmembrane region" description="Helical" evidence="6">
    <location>
        <begin position="148"/>
        <end position="165"/>
    </location>
</feature>
<keyword evidence="3 6" id="KW-0812">Transmembrane</keyword>
<keyword evidence="4 6" id="KW-1133">Transmembrane helix</keyword>
<dbReference type="InterPro" id="IPR050638">
    <property type="entry name" value="AA-Vitamin_Transporters"/>
</dbReference>
<dbReference type="Pfam" id="PF00892">
    <property type="entry name" value="EamA"/>
    <property type="match status" value="2"/>
</dbReference>
<evidence type="ECO:0000256" key="6">
    <source>
        <dbReference type="SAM" id="Phobius"/>
    </source>
</evidence>
<evidence type="ECO:0000313" key="8">
    <source>
        <dbReference type="EMBL" id="SMB90428.1"/>
    </source>
</evidence>
<proteinExistence type="inferred from homology"/>
<evidence type="ECO:0000256" key="1">
    <source>
        <dbReference type="ARBA" id="ARBA00004141"/>
    </source>
</evidence>
<dbReference type="AlphaFoldDB" id="A0A1W1VAP4"/>
<dbReference type="GO" id="GO:0016020">
    <property type="term" value="C:membrane"/>
    <property type="evidence" value="ECO:0007669"/>
    <property type="project" value="UniProtKB-SubCell"/>
</dbReference>
<feature type="transmembrane region" description="Helical" evidence="6">
    <location>
        <begin position="177"/>
        <end position="198"/>
    </location>
</feature>
<protein>
    <submittedName>
        <fullName evidence="8">Probable blue pigment (Indigoidine) exporter</fullName>
    </submittedName>
</protein>
<gene>
    <name evidence="8" type="ORF">SAMN00790413_00771</name>
</gene>
<organism evidence="8 9">
    <name type="scientific">Deinococcus hopiensis KR-140</name>
    <dbReference type="NCBI Taxonomy" id="695939"/>
    <lineage>
        <taxon>Bacteria</taxon>
        <taxon>Thermotogati</taxon>
        <taxon>Deinococcota</taxon>
        <taxon>Deinococci</taxon>
        <taxon>Deinococcales</taxon>
        <taxon>Deinococcaceae</taxon>
        <taxon>Deinococcus</taxon>
    </lineage>
</organism>
<dbReference type="InterPro" id="IPR000620">
    <property type="entry name" value="EamA_dom"/>
</dbReference>
<feature type="domain" description="EamA" evidence="7">
    <location>
        <begin position="147"/>
        <end position="276"/>
    </location>
</feature>
<dbReference type="InterPro" id="IPR037185">
    <property type="entry name" value="EmrE-like"/>
</dbReference>
<keyword evidence="9" id="KW-1185">Reference proteome</keyword>
<dbReference type="PANTHER" id="PTHR32322:SF2">
    <property type="entry name" value="EAMA DOMAIN-CONTAINING PROTEIN"/>
    <property type="match status" value="1"/>
</dbReference>
<comment type="similarity">
    <text evidence="2">Belongs to the EamA transporter family.</text>
</comment>
<dbReference type="SUPFAM" id="SSF103481">
    <property type="entry name" value="Multidrug resistance efflux transporter EmrE"/>
    <property type="match status" value="2"/>
</dbReference>
<sequence length="301" mass="31509">MKHFFSRIHPLTLAALAPVTWGTTYTVTARLPELGPLTLATVRALLAGMVLLLLVRRLPSGVWWWKSLVLGALNFGLFFATLFVSAQKLPGAVAPTLGAVQPLLVIALSLWWLGERSSGYTFGRALLGLAGVALLVLGPVVALDRVGLIAGFLSVVSTAAGYVLAKKWGAPPSASLLAVTAWQLTAGGLLLLPVAGLIEGPLPTLSGAQYALLAYMVLIATALAYALWFRGIASASPVRASLLSRLSPATAILIDVTLGRTLSVVQWGGLLLIALSFLPERLRAPIAPVLTAEPEGTACPR</sequence>
<evidence type="ECO:0000256" key="5">
    <source>
        <dbReference type="ARBA" id="ARBA00023136"/>
    </source>
</evidence>
<feature type="domain" description="EamA" evidence="7">
    <location>
        <begin position="12"/>
        <end position="136"/>
    </location>
</feature>
<dbReference type="RefSeq" id="WP_084048376.1">
    <property type="nucleotide sequence ID" value="NZ_FWWU01000009.1"/>
</dbReference>
<feature type="transmembrane region" description="Helical" evidence="6">
    <location>
        <begin position="67"/>
        <end position="86"/>
    </location>
</feature>
<dbReference type="Proteomes" id="UP000192582">
    <property type="component" value="Unassembled WGS sequence"/>
</dbReference>
<accession>A0A1W1VAP4</accession>
<feature type="transmembrane region" description="Helical" evidence="6">
    <location>
        <begin position="36"/>
        <end position="55"/>
    </location>
</feature>
<dbReference type="STRING" id="695939.SAMN00790413_00771"/>
<feature type="transmembrane region" description="Helical" evidence="6">
    <location>
        <begin position="210"/>
        <end position="229"/>
    </location>
</feature>
<reference evidence="8 9" key="1">
    <citation type="submission" date="2017-04" db="EMBL/GenBank/DDBJ databases">
        <authorList>
            <person name="Afonso C.L."/>
            <person name="Miller P.J."/>
            <person name="Scott M.A."/>
            <person name="Spackman E."/>
            <person name="Goraichik I."/>
            <person name="Dimitrov K.M."/>
            <person name="Suarez D.L."/>
            <person name="Swayne D.E."/>
        </authorList>
    </citation>
    <scope>NUCLEOTIDE SEQUENCE [LARGE SCALE GENOMIC DNA]</scope>
    <source>
        <strain evidence="8 9">KR-140</strain>
    </source>
</reference>
<keyword evidence="5 6" id="KW-0472">Membrane</keyword>
<dbReference type="OrthoDB" id="9814238at2"/>
<feature type="transmembrane region" description="Helical" evidence="6">
    <location>
        <begin position="125"/>
        <end position="142"/>
    </location>
</feature>
<evidence type="ECO:0000256" key="4">
    <source>
        <dbReference type="ARBA" id="ARBA00022989"/>
    </source>
</evidence>
<dbReference type="EMBL" id="FWWU01000009">
    <property type="protein sequence ID" value="SMB90428.1"/>
    <property type="molecule type" value="Genomic_DNA"/>
</dbReference>